<evidence type="ECO:0000259" key="7">
    <source>
        <dbReference type="Pfam" id="PF04138"/>
    </source>
</evidence>
<accession>A0ABT3ZM26</accession>
<comment type="similarity">
    <text evidence="2">Belongs to the GtrA family.</text>
</comment>
<keyword evidence="3 6" id="KW-0812">Transmembrane</keyword>
<keyword evidence="5 6" id="KW-0472">Membrane</keyword>
<comment type="subcellular location">
    <subcellularLocation>
        <location evidence="1">Membrane</location>
        <topology evidence="1">Multi-pass membrane protein</topology>
    </subcellularLocation>
</comment>
<name>A0ABT3ZM26_9BURK</name>
<dbReference type="EMBL" id="JAPMXC010000001">
    <property type="protein sequence ID" value="MCY0387556.1"/>
    <property type="molecule type" value="Genomic_DNA"/>
</dbReference>
<evidence type="ECO:0000256" key="3">
    <source>
        <dbReference type="ARBA" id="ARBA00022692"/>
    </source>
</evidence>
<keyword evidence="4 6" id="KW-1133">Transmembrane helix</keyword>
<keyword evidence="9" id="KW-1185">Reference proteome</keyword>
<protein>
    <submittedName>
        <fullName evidence="8">GtrA family protein</fullName>
    </submittedName>
</protein>
<feature type="domain" description="GtrA/DPMS transmembrane" evidence="7">
    <location>
        <begin position="9"/>
        <end position="125"/>
    </location>
</feature>
<dbReference type="Pfam" id="PF04138">
    <property type="entry name" value="GtrA_DPMS_TM"/>
    <property type="match status" value="1"/>
</dbReference>
<evidence type="ECO:0000256" key="4">
    <source>
        <dbReference type="ARBA" id="ARBA00022989"/>
    </source>
</evidence>
<evidence type="ECO:0000313" key="9">
    <source>
        <dbReference type="Proteomes" id="UP001082899"/>
    </source>
</evidence>
<dbReference type="PANTHER" id="PTHR38459">
    <property type="entry name" value="PROPHAGE BACTOPRENOL-LINKED GLUCOSE TRANSLOCASE HOMOLOG"/>
    <property type="match status" value="1"/>
</dbReference>
<dbReference type="InterPro" id="IPR051401">
    <property type="entry name" value="GtrA_CellWall_Glycosyl"/>
</dbReference>
<dbReference type="InterPro" id="IPR007267">
    <property type="entry name" value="GtrA_DPMS_TM"/>
</dbReference>
<evidence type="ECO:0000256" key="1">
    <source>
        <dbReference type="ARBA" id="ARBA00004141"/>
    </source>
</evidence>
<dbReference type="RefSeq" id="WP_267847291.1">
    <property type="nucleotide sequence ID" value="NZ_JAPMXC010000001.1"/>
</dbReference>
<evidence type="ECO:0000256" key="6">
    <source>
        <dbReference type="SAM" id="Phobius"/>
    </source>
</evidence>
<dbReference type="Proteomes" id="UP001082899">
    <property type="component" value="Unassembled WGS sequence"/>
</dbReference>
<sequence length="134" mass="14610">MIGREIRIFILVGIVTVLIDFTVYRGIVWLFGWNASYAKGCSFLAGTVFSYFANRALTFGHARSASGSGWRFGLLYALTLGANIVVNAAVLKILRDVHGAVGVAFVLATGTSTVLNFIGMKWFVFRTARPEVVL</sequence>
<gene>
    <name evidence="8" type="ORF">OVY01_09980</name>
</gene>
<evidence type="ECO:0000256" key="5">
    <source>
        <dbReference type="ARBA" id="ARBA00023136"/>
    </source>
</evidence>
<feature type="transmembrane region" description="Helical" evidence="6">
    <location>
        <begin position="74"/>
        <end position="94"/>
    </location>
</feature>
<evidence type="ECO:0000256" key="2">
    <source>
        <dbReference type="ARBA" id="ARBA00009399"/>
    </source>
</evidence>
<comment type="caution">
    <text evidence="8">The sequence shown here is derived from an EMBL/GenBank/DDBJ whole genome shotgun (WGS) entry which is preliminary data.</text>
</comment>
<dbReference type="PANTHER" id="PTHR38459:SF6">
    <property type="entry name" value="ARABINOGALACTAN BIOSYNTHESIS RECRUITING PROTEIN RV3789"/>
    <property type="match status" value="1"/>
</dbReference>
<organism evidence="8 9">
    <name type="scientific">Robbsia betulipollinis</name>
    <dbReference type="NCBI Taxonomy" id="2981849"/>
    <lineage>
        <taxon>Bacteria</taxon>
        <taxon>Pseudomonadati</taxon>
        <taxon>Pseudomonadota</taxon>
        <taxon>Betaproteobacteria</taxon>
        <taxon>Burkholderiales</taxon>
        <taxon>Burkholderiaceae</taxon>
        <taxon>Robbsia</taxon>
    </lineage>
</organism>
<evidence type="ECO:0000313" key="8">
    <source>
        <dbReference type="EMBL" id="MCY0387556.1"/>
    </source>
</evidence>
<reference evidence="8" key="1">
    <citation type="submission" date="2022-11" db="EMBL/GenBank/DDBJ databases">
        <title>Robbsia betulipollinis sp. nov., isolated from pollen of birch (Betula pendula).</title>
        <authorList>
            <person name="Shi H."/>
            <person name="Ambika Manirajan B."/>
            <person name="Ratering S."/>
            <person name="Geissler-Plaum R."/>
            <person name="Schnell S."/>
        </authorList>
    </citation>
    <scope>NUCLEOTIDE SEQUENCE</scope>
    <source>
        <strain evidence="8">Bb-Pol-6</strain>
    </source>
</reference>
<feature type="transmembrane region" description="Helical" evidence="6">
    <location>
        <begin position="7"/>
        <end position="31"/>
    </location>
</feature>
<feature type="transmembrane region" description="Helical" evidence="6">
    <location>
        <begin position="100"/>
        <end position="119"/>
    </location>
</feature>
<proteinExistence type="inferred from homology"/>